<dbReference type="Gene3D" id="3.30.70.640">
    <property type="entry name" value="Molybdopterin cofactor biosynthesis C (MoaC) domain"/>
    <property type="match status" value="1"/>
</dbReference>
<dbReference type="CDD" id="cd01420">
    <property type="entry name" value="MoaC_PE"/>
    <property type="match status" value="1"/>
</dbReference>
<keyword evidence="9" id="KW-1185">Reference proteome</keyword>
<name>A0ABS5PL36_9FIRM</name>
<feature type="binding site" evidence="6">
    <location>
        <begin position="114"/>
        <end position="115"/>
    </location>
    <ligand>
        <name>substrate</name>
    </ligand>
</feature>
<feature type="binding site" evidence="6">
    <location>
        <begin position="78"/>
        <end position="80"/>
    </location>
    <ligand>
        <name>substrate</name>
    </ligand>
</feature>
<comment type="catalytic activity">
    <reaction evidence="1 6">
        <text>(8S)-3',8-cyclo-7,8-dihydroguanosine 5'-triphosphate = cyclic pyranopterin phosphate + diphosphate</text>
        <dbReference type="Rhea" id="RHEA:49580"/>
        <dbReference type="ChEBI" id="CHEBI:33019"/>
        <dbReference type="ChEBI" id="CHEBI:59648"/>
        <dbReference type="ChEBI" id="CHEBI:131766"/>
        <dbReference type="EC" id="4.6.1.17"/>
    </reaction>
</comment>
<evidence type="ECO:0000256" key="4">
    <source>
        <dbReference type="ARBA" id="ARBA00023150"/>
    </source>
</evidence>
<evidence type="ECO:0000256" key="1">
    <source>
        <dbReference type="ARBA" id="ARBA00001637"/>
    </source>
</evidence>
<dbReference type="Proteomes" id="UP000746471">
    <property type="component" value="Unassembled WGS sequence"/>
</dbReference>
<dbReference type="HAMAP" id="MF_01224_B">
    <property type="entry name" value="MoaC_B"/>
    <property type="match status" value="1"/>
</dbReference>
<feature type="active site" evidence="6">
    <location>
        <position position="129"/>
    </location>
</feature>
<comment type="function">
    <text evidence="6">Catalyzes the conversion of (8S)-3',8-cyclo-7,8-dihydroguanosine 5'-triphosphate to cyclic pyranopterin monophosphate (cPMP).</text>
</comment>
<dbReference type="InterPro" id="IPR023045">
    <property type="entry name" value="MoaC"/>
</dbReference>
<comment type="similarity">
    <text evidence="6">Belongs to the MoaC family.</text>
</comment>
<dbReference type="NCBIfam" id="NF006870">
    <property type="entry name" value="PRK09364.1"/>
    <property type="match status" value="1"/>
</dbReference>
<evidence type="ECO:0000259" key="7">
    <source>
        <dbReference type="Pfam" id="PF01967"/>
    </source>
</evidence>
<feature type="domain" description="Molybdopterin cofactor biosynthesis C (MoaC)" evidence="7">
    <location>
        <begin position="18"/>
        <end position="151"/>
    </location>
</feature>
<evidence type="ECO:0000256" key="3">
    <source>
        <dbReference type="ARBA" id="ARBA00012575"/>
    </source>
</evidence>
<comment type="caution">
    <text evidence="8">The sequence shown here is derived from an EMBL/GenBank/DDBJ whole genome shotgun (WGS) entry which is preliminary data.</text>
</comment>
<dbReference type="EC" id="4.6.1.17" evidence="3 6"/>
<dbReference type="RefSeq" id="WP_213235679.1">
    <property type="nucleotide sequence ID" value="NZ_JAHBCL010000006.1"/>
</dbReference>
<dbReference type="Pfam" id="PF01967">
    <property type="entry name" value="MoaC"/>
    <property type="match status" value="1"/>
</dbReference>
<dbReference type="PANTHER" id="PTHR22960:SF29">
    <property type="entry name" value="CYCLIC PYRANOPTERIN MONOPHOSPHATE SYNTHASE"/>
    <property type="match status" value="1"/>
</dbReference>
<comment type="pathway">
    <text evidence="2 6">Cofactor biosynthesis; molybdopterin biosynthesis.</text>
</comment>
<dbReference type="SUPFAM" id="SSF55040">
    <property type="entry name" value="Molybdenum cofactor biosynthesis protein C, MoaC"/>
    <property type="match status" value="1"/>
</dbReference>
<reference evidence="8 9" key="1">
    <citation type="submission" date="2021-05" db="EMBL/GenBank/DDBJ databases">
        <title>Fusibacter ferrireducens sp. nov., an anaerobic, sulfur- and Fe-reducing bacterium isolated from the mangrove sediment.</title>
        <authorList>
            <person name="Qiu D."/>
        </authorList>
    </citation>
    <scope>NUCLEOTIDE SEQUENCE [LARGE SCALE GENOMIC DNA]</scope>
    <source>
        <strain evidence="8 9">DSM 12116</strain>
    </source>
</reference>
<accession>A0ABS5PL36</accession>
<evidence type="ECO:0000256" key="2">
    <source>
        <dbReference type="ARBA" id="ARBA00005046"/>
    </source>
</evidence>
<organism evidence="8 9">
    <name type="scientific">Fusibacter paucivorans</name>
    <dbReference type="NCBI Taxonomy" id="76009"/>
    <lineage>
        <taxon>Bacteria</taxon>
        <taxon>Bacillati</taxon>
        <taxon>Bacillota</taxon>
        <taxon>Clostridia</taxon>
        <taxon>Eubacteriales</taxon>
        <taxon>Eubacteriales Family XII. Incertae Sedis</taxon>
        <taxon>Fusibacter</taxon>
    </lineage>
</organism>
<dbReference type="NCBIfam" id="TIGR00581">
    <property type="entry name" value="moaC"/>
    <property type="match status" value="1"/>
</dbReference>
<protein>
    <recommendedName>
        <fullName evidence="3 6">Cyclic pyranopterin monophosphate synthase</fullName>
        <ecNumber evidence="3 6">4.6.1.17</ecNumber>
    </recommendedName>
    <alternativeName>
        <fullName evidence="6">Molybdenum cofactor biosynthesis protein C</fullName>
    </alternativeName>
</protein>
<proteinExistence type="inferred from homology"/>
<dbReference type="InterPro" id="IPR002820">
    <property type="entry name" value="Mopterin_CF_biosynth-C_dom"/>
</dbReference>
<evidence type="ECO:0000313" key="9">
    <source>
        <dbReference type="Proteomes" id="UP000746471"/>
    </source>
</evidence>
<dbReference type="InterPro" id="IPR050105">
    <property type="entry name" value="MoCo_biosynth_MoaA/MoaC"/>
</dbReference>
<gene>
    <name evidence="6 8" type="primary">moaC</name>
    <name evidence="8" type="ORF">KHM83_04280</name>
</gene>
<keyword evidence="4 6" id="KW-0501">Molybdenum cofactor biosynthesis</keyword>
<dbReference type="InterPro" id="IPR036522">
    <property type="entry name" value="MoaC_sf"/>
</dbReference>
<comment type="subunit">
    <text evidence="6">Homohexamer; trimer of dimers.</text>
</comment>
<sequence>MSEDKHLTHLNADGYARMVSVTDKGDTHRVAIAGGFIRMQPETLDAIGRGEMKKGDVIGVAQVAGIMGAKRTSDVIPMCHPLMLTGVDLDFAMQSDGIEIIATVKTIGKTGVEMEALMAVSTAALTLYDMCKAIDKEMVIERIELLAKRGGKSGDYTKEGYRGKVVGESEGD</sequence>
<dbReference type="EMBL" id="JAHBCL010000006">
    <property type="protein sequence ID" value="MBS7525893.1"/>
    <property type="molecule type" value="Genomic_DNA"/>
</dbReference>
<dbReference type="PANTHER" id="PTHR22960">
    <property type="entry name" value="MOLYBDOPTERIN COFACTOR SYNTHESIS PROTEIN A"/>
    <property type="match status" value="1"/>
</dbReference>
<evidence type="ECO:0000313" key="8">
    <source>
        <dbReference type="EMBL" id="MBS7525893.1"/>
    </source>
</evidence>
<evidence type="ECO:0000256" key="6">
    <source>
        <dbReference type="HAMAP-Rule" id="MF_01224"/>
    </source>
</evidence>
<keyword evidence="5 6" id="KW-0456">Lyase</keyword>
<dbReference type="InterPro" id="IPR047594">
    <property type="entry name" value="MoaC_bact/euk"/>
</dbReference>
<dbReference type="GO" id="GO:0061799">
    <property type="term" value="F:cyclic pyranopterin monophosphate synthase activity"/>
    <property type="evidence" value="ECO:0007669"/>
    <property type="project" value="UniProtKB-EC"/>
</dbReference>
<evidence type="ECO:0000256" key="5">
    <source>
        <dbReference type="ARBA" id="ARBA00023239"/>
    </source>
</evidence>